<keyword evidence="1" id="KW-0813">Transport</keyword>
<dbReference type="InterPro" id="IPR000595">
    <property type="entry name" value="cNMP-bd_dom"/>
</dbReference>
<dbReference type="EMBL" id="BIFS01000001">
    <property type="protein sequence ID" value="GCE18878.1"/>
    <property type="molecule type" value="Genomic_DNA"/>
</dbReference>
<keyword evidence="2" id="KW-0004">4Fe-4S</keyword>
<feature type="domain" description="4Fe-4S ferredoxin-type" evidence="8">
    <location>
        <begin position="69"/>
        <end position="91"/>
    </location>
</feature>
<feature type="domain" description="4Fe-4S ferredoxin-type" evidence="8">
    <location>
        <begin position="517"/>
        <end position="545"/>
    </location>
</feature>
<dbReference type="PROSITE" id="PS00198">
    <property type="entry name" value="4FE4S_FER_1"/>
    <property type="match status" value="3"/>
</dbReference>
<evidence type="ECO:0000256" key="3">
    <source>
        <dbReference type="ARBA" id="ARBA00022723"/>
    </source>
</evidence>
<dbReference type="Pfam" id="PF00037">
    <property type="entry name" value="Fer4"/>
    <property type="match status" value="1"/>
</dbReference>
<keyword evidence="3" id="KW-0479">Metal-binding</keyword>
<organism evidence="9 10">
    <name type="scientific">Dictyobacter kobayashii</name>
    <dbReference type="NCBI Taxonomy" id="2014872"/>
    <lineage>
        <taxon>Bacteria</taxon>
        <taxon>Bacillati</taxon>
        <taxon>Chloroflexota</taxon>
        <taxon>Ktedonobacteria</taxon>
        <taxon>Ktedonobacterales</taxon>
        <taxon>Dictyobacteraceae</taxon>
        <taxon>Dictyobacter</taxon>
    </lineage>
</organism>
<keyword evidence="10" id="KW-1185">Reference proteome</keyword>
<accession>A0A402AIB6</accession>
<dbReference type="CDD" id="cd00038">
    <property type="entry name" value="CAP_ED"/>
    <property type="match status" value="2"/>
</dbReference>
<dbReference type="Pfam" id="PF12800">
    <property type="entry name" value="Fer4_4"/>
    <property type="match status" value="1"/>
</dbReference>
<evidence type="ECO:0000256" key="4">
    <source>
        <dbReference type="ARBA" id="ARBA00022982"/>
    </source>
</evidence>
<feature type="domain" description="Cyclic nucleotide-binding" evidence="7">
    <location>
        <begin position="275"/>
        <end position="401"/>
    </location>
</feature>
<dbReference type="PROSITE" id="PS51379">
    <property type="entry name" value="4FE4S_FER_2"/>
    <property type="match status" value="5"/>
</dbReference>
<evidence type="ECO:0000259" key="8">
    <source>
        <dbReference type="PROSITE" id="PS51379"/>
    </source>
</evidence>
<evidence type="ECO:0000256" key="6">
    <source>
        <dbReference type="ARBA" id="ARBA00023014"/>
    </source>
</evidence>
<dbReference type="Gene3D" id="3.30.70.20">
    <property type="match status" value="2"/>
</dbReference>
<sequence length="649" mass="72567">MQIQTTQKIFKVGLTHRTDMQPLTAETINFEIDMCIGCDRCMRACPVPLSSQVSIADLNRATISEQIAPVVAKFTDECVMCGSCVPVCPVDNHRDLLMLSLKQRLGVPWDGQVDLSKAMRHLPGGWSVSLVLHCLREQALFRNERLVPDNYLLHFVATSEIEVLTAGQELLHEGDFGRDIFFILDGQCEIFSQGTDQKSLPLAILRRGEYIGEQGMLTGQPRNVTVRAAQDRTVVLKVPEQVMQRLMEVVPTVQDFFVQLSTSRAVEDMLSRLDLFEGISAEDMRTLANQATIRRFERDGQLFSEERKGQPVRESFHLLLDGFVKVARKTGREQQPERIIAYRQRGDYFVGGLDMLGDQRAVTVTAINRVAVAEISRQQLKALLTRYPAFKERIQERVRLYQEANTAAHSAVFEPFDRAQLEQALTNTISDAEARAGLHALVNDGVVEGTEVLVIDLDKCIHCNECEEACERRHGQSRMNREGMVIGNMSIVTACRQCQDPVCMLCSRAGIARKPSGEVYITESCIGCGICAERCPYDNISIVSLTDDMEADQLPSWQRFSRFFSKGFGKERGRQMLPMAQTAPEPGPLQTFASDGLENLRKKIAIKCDLCAGYNNQACVQACPTGAAIRVNPVNFFGSTEDILSRKAR</sequence>
<feature type="domain" description="4Fe-4S ferredoxin-type" evidence="8">
    <location>
        <begin position="451"/>
        <end position="482"/>
    </location>
</feature>
<keyword evidence="5" id="KW-0408">Iron</keyword>
<dbReference type="PROSITE" id="PS50042">
    <property type="entry name" value="CNMP_BINDING_3"/>
    <property type="match status" value="2"/>
</dbReference>
<dbReference type="Pfam" id="PF13237">
    <property type="entry name" value="Fer4_10"/>
    <property type="match status" value="1"/>
</dbReference>
<keyword evidence="6" id="KW-0411">Iron-sulfur</keyword>
<dbReference type="SUPFAM" id="SSF51206">
    <property type="entry name" value="cAMP-binding domain-like"/>
    <property type="match status" value="2"/>
</dbReference>
<dbReference type="Proteomes" id="UP000287188">
    <property type="component" value="Unassembled WGS sequence"/>
</dbReference>
<evidence type="ECO:0000256" key="5">
    <source>
        <dbReference type="ARBA" id="ARBA00023004"/>
    </source>
</evidence>
<dbReference type="PANTHER" id="PTHR42859">
    <property type="entry name" value="OXIDOREDUCTASE"/>
    <property type="match status" value="1"/>
</dbReference>
<reference evidence="10" key="1">
    <citation type="submission" date="2018-12" db="EMBL/GenBank/DDBJ databases">
        <title>Tengunoibacter tsumagoiensis gen. nov., sp. nov., Dictyobacter kobayashii sp. nov., D. alpinus sp. nov., and D. joshuensis sp. nov. and description of Dictyobacteraceae fam. nov. within the order Ktedonobacterales isolated from Tengu-no-mugimeshi.</title>
        <authorList>
            <person name="Wang C.M."/>
            <person name="Zheng Y."/>
            <person name="Sakai Y."/>
            <person name="Toyoda A."/>
            <person name="Minakuchi Y."/>
            <person name="Abe K."/>
            <person name="Yokota A."/>
            <person name="Yabe S."/>
        </authorList>
    </citation>
    <scope>NUCLEOTIDE SEQUENCE [LARGE SCALE GENOMIC DNA]</scope>
    <source>
        <strain evidence="10">Uno11</strain>
    </source>
</reference>
<dbReference type="Gene3D" id="2.60.120.10">
    <property type="entry name" value="Jelly Rolls"/>
    <property type="match status" value="2"/>
</dbReference>
<protein>
    <recommendedName>
        <fullName evidence="11">Cyclic nucleotide-binding protein</fullName>
    </recommendedName>
</protein>
<dbReference type="CDD" id="cd16367">
    <property type="entry name" value="DMSOR_beta_like"/>
    <property type="match status" value="1"/>
</dbReference>
<dbReference type="PANTHER" id="PTHR42859:SF10">
    <property type="entry name" value="DIMETHYLSULFOXIDE REDUCTASE CHAIN B"/>
    <property type="match status" value="1"/>
</dbReference>
<dbReference type="Pfam" id="PF00027">
    <property type="entry name" value="cNMP_binding"/>
    <property type="match status" value="2"/>
</dbReference>
<keyword evidence="4" id="KW-0249">Electron transport</keyword>
<evidence type="ECO:0008006" key="11">
    <source>
        <dbReference type="Google" id="ProtNLM"/>
    </source>
</evidence>
<dbReference type="RefSeq" id="WP_126550488.1">
    <property type="nucleotide sequence ID" value="NZ_BIFS01000001.1"/>
</dbReference>
<feature type="domain" description="4Fe-4S ferredoxin-type" evidence="8">
    <location>
        <begin position="26"/>
        <end position="55"/>
    </location>
</feature>
<evidence type="ECO:0000313" key="9">
    <source>
        <dbReference type="EMBL" id="GCE18878.1"/>
    </source>
</evidence>
<comment type="caution">
    <text evidence="9">The sequence shown here is derived from an EMBL/GenBank/DDBJ whole genome shotgun (WGS) entry which is preliminary data.</text>
</comment>
<evidence type="ECO:0000256" key="1">
    <source>
        <dbReference type="ARBA" id="ARBA00022448"/>
    </source>
</evidence>
<evidence type="ECO:0000259" key="7">
    <source>
        <dbReference type="PROSITE" id="PS50042"/>
    </source>
</evidence>
<dbReference type="GO" id="GO:0046872">
    <property type="term" value="F:metal ion binding"/>
    <property type="evidence" value="ECO:0007669"/>
    <property type="project" value="UniProtKB-KW"/>
</dbReference>
<dbReference type="InterPro" id="IPR017900">
    <property type="entry name" value="4Fe4S_Fe_S_CS"/>
</dbReference>
<dbReference type="InterPro" id="IPR014710">
    <property type="entry name" value="RmlC-like_jellyroll"/>
</dbReference>
<proteinExistence type="predicted"/>
<dbReference type="OrthoDB" id="9810688at2"/>
<feature type="domain" description="4Fe-4S ferredoxin-type" evidence="8">
    <location>
        <begin position="602"/>
        <end position="634"/>
    </location>
</feature>
<evidence type="ECO:0000313" key="10">
    <source>
        <dbReference type="Proteomes" id="UP000287188"/>
    </source>
</evidence>
<dbReference type="InterPro" id="IPR017896">
    <property type="entry name" value="4Fe4S_Fe-S-bd"/>
</dbReference>
<dbReference type="InterPro" id="IPR050294">
    <property type="entry name" value="RnfB_subfamily"/>
</dbReference>
<evidence type="ECO:0000256" key="2">
    <source>
        <dbReference type="ARBA" id="ARBA00022485"/>
    </source>
</evidence>
<dbReference type="InterPro" id="IPR018490">
    <property type="entry name" value="cNMP-bd_dom_sf"/>
</dbReference>
<dbReference type="SMART" id="SM00100">
    <property type="entry name" value="cNMP"/>
    <property type="match status" value="2"/>
</dbReference>
<gene>
    <name evidence="9" type="ORF">KDK_26780</name>
</gene>
<dbReference type="SUPFAM" id="SSF54862">
    <property type="entry name" value="4Fe-4S ferredoxins"/>
    <property type="match status" value="2"/>
</dbReference>
<dbReference type="GO" id="GO:0051539">
    <property type="term" value="F:4 iron, 4 sulfur cluster binding"/>
    <property type="evidence" value="ECO:0007669"/>
    <property type="project" value="UniProtKB-KW"/>
</dbReference>
<feature type="domain" description="Cyclic nucleotide-binding" evidence="7">
    <location>
        <begin position="140"/>
        <end position="247"/>
    </location>
</feature>
<dbReference type="AlphaFoldDB" id="A0A402AIB6"/>
<name>A0A402AIB6_9CHLR</name>